<proteinExistence type="predicted"/>
<organism evidence="2 3">
    <name type="scientific">Parelaphostrongylus tenuis</name>
    <name type="common">Meningeal worm</name>
    <dbReference type="NCBI Taxonomy" id="148309"/>
    <lineage>
        <taxon>Eukaryota</taxon>
        <taxon>Metazoa</taxon>
        <taxon>Ecdysozoa</taxon>
        <taxon>Nematoda</taxon>
        <taxon>Chromadorea</taxon>
        <taxon>Rhabditida</taxon>
        <taxon>Rhabditina</taxon>
        <taxon>Rhabditomorpha</taxon>
        <taxon>Strongyloidea</taxon>
        <taxon>Metastrongylidae</taxon>
        <taxon>Parelaphostrongylus</taxon>
    </lineage>
</organism>
<reference evidence="2" key="1">
    <citation type="submission" date="2021-06" db="EMBL/GenBank/DDBJ databases">
        <title>Parelaphostrongylus tenuis whole genome reference sequence.</title>
        <authorList>
            <person name="Garwood T.J."/>
            <person name="Larsen P.A."/>
            <person name="Fountain-Jones N.M."/>
            <person name="Garbe J.R."/>
            <person name="Macchietto M.G."/>
            <person name="Kania S.A."/>
            <person name="Gerhold R.W."/>
            <person name="Richards J.E."/>
            <person name="Wolf T.M."/>
        </authorList>
    </citation>
    <scope>NUCLEOTIDE SEQUENCE</scope>
    <source>
        <strain evidence="2">MNPRO001-30</strain>
        <tissue evidence="2">Meninges</tissue>
    </source>
</reference>
<evidence type="ECO:0000256" key="1">
    <source>
        <dbReference type="SAM" id="MobiDB-lite"/>
    </source>
</evidence>
<dbReference type="Proteomes" id="UP001196413">
    <property type="component" value="Unassembled WGS sequence"/>
</dbReference>
<accession>A0AAD5MLW4</accession>
<dbReference type="AlphaFoldDB" id="A0AAD5MLW4"/>
<evidence type="ECO:0000313" key="2">
    <source>
        <dbReference type="EMBL" id="KAJ1351681.1"/>
    </source>
</evidence>
<gene>
    <name evidence="2" type="ORF">KIN20_007795</name>
</gene>
<name>A0AAD5MLW4_PARTN</name>
<keyword evidence="3" id="KW-1185">Reference proteome</keyword>
<comment type="caution">
    <text evidence="2">The sequence shown here is derived from an EMBL/GenBank/DDBJ whole genome shotgun (WGS) entry which is preliminary data.</text>
</comment>
<dbReference type="EMBL" id="JAHQIW010001193">
    <property type="protein sequence ID" value="KAJ1351681.1"/>
    <property type="molecule type" value="Genomic_DNA"/>
</dbReference>
<sequence length="56" mass="6186">MSRKEAYVVHTMDSQANSEADAGRPVKQQGDYGRGEELVEKSVAVNKNLLLCSVLY</sequence>
<evidence type="ECO:0000313" key="3">
    <source>
        <dbReference type="Proteomes" id="UP001196413"/>
    </source>
</evidence>
<feature type="region of interest" description="Disordered" evidence="1">
    <location>
        <begin position="1"/>
        <end position="33"/>
    </location>
</feature>
<protein>
    <submittedName>
        <fullName evidence="2">Uncharacterized protein</fullName>
    </submittedName>
</protein>